<feature type="compositionally biased region" description="Polar residues" evidence="1">
    <location>
        <begin position="967"/>
        <end position="985"/>
    </location>
</feature>
<feature type="region of interest" description="Disordered" evidence="1">
    <location>
        <begin position="1232"/>
        <end position="1272"/>
    </location>
</feature>
<reference evidence="2 3" key="3">
    <citation type="journal article" date="2015" name="Genome Announc.">
        <title>Draft Genome Sequence of the Archiascomycetous Yeast Saitoella complicata.</title>
        <authorList>
            <person name="Yamauchi K."/>
            <person name="Kondo S."/>
            <person name="Hamamoto M."/>
            <person name="Takahashi Y."/>
            <person name="Ogura Y."/>
            <person name="Hayashi T."/>
            <person name="Nishida H."/>
        </authorList>
    </citation>
    <scope>NUCLEOTIDE SEQUENCE [LARGE SCALE GENOMIC DNA]</scope>
    <source>
        <strain evidence="2 3">NRRL Y-17804</strain>
    </source>
</reference>
<feature type="compositionally biased region" description="Polar residues" evidence="1">
    <location>
        <begin position="581"/>
        <end position="597"/>
    </location>
</feature>
<comment type="caution">
    <text evidence="2">The sequence shown here is derived from an EMBL/GenBank/DDBJ whole genome shotgun (WGS) entry which is preliminary data.</text>
</comment>
<evidence type="ECO:0000313" key="2">
    <source>
        <dbReference type="EMBL" id="GAO49201.1"/>
    </source>
</evidence>
<feature type="region of interest" description="Disordered" evidence="1">
    <location>
        <begin position="243"/>
        <end position="335"/>
    </location>
</feature>
<feature type="compositionally biased region" description="Polar residues" evidence="1">
    <location>
        <begin position="528"/>
        <end position="537"/>
    </location>
</feature>
<keyword evidence="3" id="KW-1185">Reference proteome</keyword>
<feature type="compositionally biased region" description="Polar residues" evidence="1">
    <location>
        <begin position="710"/>
        <end position="720"/>
    </location>
</feature>
<sequence length="1382" mass="150545">MFSQLTRSQCGATIPTSPTQLRLLEFLRQRRAREVVLEIANIYALGPSTSRATTHHTNYMYQPPLLRELPKTIKATSSSITDRPEILKGARLPNLPRVSSYRSTSISICTTSLHQDATLGSTWTSMSNRLELLKKGARKEERQIQRLRRKQTGHGNATGSLGKRSLVPGWEEQLRAPTSRRLSTIAFTTRRGSRAGRVSPSSSQGGSRRGSLTPRPPPESKTEEDQQWEDVPLEKFEHELDLSLQPPTKPPTPPQEEQPKPKPAAVFPLPASTFHVISSSATPSPRPKSKSPESAPTILPAFKPSPQIQRAREPSTVQNTMRFRTGSSAGLQPWDREQQDSYWTSGLGNIGSSLKSFWNRNGAANGATSAAEEPTTTLKPIPAPVPAESLVQTRVEAIEKKRLQQGNEAWRNKLMNAPSDILSVPKRQPGHARTASMQSASAGYKDLDTGATNMRRSISMHLPGTTPEQREILTAPADPSPKEMVNGRRPSSPPPTIHSKTTPPGPPAAGVDQEIEEVPLVSPLPTARNFSRPTSETSPPPAQRTYSLSEEEDEVLPTQQAPIEEQPSPEPVIQTAKLSEPSRQSFGLSSTLGTSHHPQYIDPVTARQMSFARAPSVVHAPIFGALKRFKQQDARKNSIFGFPEPPQSEEMPALNEEVQEPLPTTQFESPGLRPLSLTIPSHHQSFSDDDDLSPGSMSPRALTPPHVSPLVQQPATVAQRQDSKTPSPPSRTPSLSPTPKGAIQRQPSSIYPVSEEDYSMDADSYNLPPEVSAILSGQVSDSFGTLDVDRMIAQFRQTTVNEGKSPSLAPVKMMVKSPSGNVFVDPFTYVGETQQQEFLPGPPRSYSIVSPITVQAPVQLPVTPINKRIGSLVADDSGYGGDVSPRGSMSLQGTQGASPIQQPQYRLPSVAEEDVFIPPNNRIHRLTSLVDDDEYELHRSTSNKRFGQSAPAPAAEQQQPPQTPQESLNRQPSITSEYSTYSPSATPKPRPMSDYSPAPASVVAAGYQQYLDSPATYYDKTPSQFGSASFNGGSYSNTAYNGTSSSMGNPSTAAPSIHGQHFENGFTFQTPSCTPSRTSQSSRATFAKGQRPFSYHSGASSAVFDEGYHRGYEAAKRAMLQRLVVPEGNEWMDEGGPDPLQSLYDGASTILAPVSQIRRSSSLYSTQRGMVPEAKQYLVLNPGSSYAPSAVGSLYAPESLRPYSPMYGKGSISGATPYMHAGLARASQEYIRRASRSRGRSSQRRTSTPHDQPMAAYNGQARRSGAPDEMPQQRYNPIALQNAQVATEQYQNQQTQEGEMEKGKKKGLMSRLKLKINNKRLRTQQAIVSTAKAAGANCSSSHGSPVQIQLWGHRVDTARGPPTVSIANSESLIYQHQPPSGH</sequence>
<name>A0A0E9NHN0_SAICN</name>
<feature type="region of interest" description="Disordered" evidence="1">
    <location>
        <begin position="135"/>
        <end position="228"/>
    </location>
</feature>
<protein>
    <submittedName>
        <fullName evidence="2">Uncharacterized protein</fullName>
    </submittedName>
</protein>
<reference evidence="2 3" key="1">
    <citation type="journal article" date="2011" name="J. Gen. Appl. Microbiol.">
        <title>Draft genome sequencing of the enigmatic yeast Saitoella complicata.</title>
        <authorList>
            <person name="Nishida H."/>
            <person name="Hamamoto M."/>
            <person name="Sugiyama J."/>
        </authorList>
    </citation>
    <scope>NUCLEOTIDE SEQUENCE [LARGE SCALE GENOMIC DNA]</scope>
    <source>
        <strain evidence="2 3">NRRL Y-17804</strain>
    </source>
</reference>
<feature type="region of interest" description="Disordered" evidence="1">
    <location>
        <begin position="421"/>
        <end position="599"/>
    </location>
</feature>
<evidence type="ECO:0000256" key="1">
    <source>
        <dbReference type="SAM" id="MobiDB-lite"/>
    </source>
</evidence>
<feature type="compositionally biased region" description="Low complexity" evidence="1">
    <location>
        <begin position="196"/>
        <end position="211"/>
    </location>
</feature>
<feature type="region of interest" description="Disordered" evidence="1">
    <location>
        <begin position="1072"/>
        <end position="1091"/>
    </location>
</feature>
<feature type="region of interest" description="Disordered" evidence="1">
    <location>
        <begin position="876"/>
        <end position="902"/>
    </location>
</feature>
<feature type="region of interest" description="Disordered" evidence="1">
    <location>
        <begin position="638"/>
        <end position="750"/>
    </location>
</feature>
<feature type="compositionally biased region" description="Polar residues" evidence="1">
    <location>
        <begin position="887"/>
        <end position="902"/>
    </location>
</feature>
<organism evidence="2 3">
    <name type="scientific">Saitoella complicata (strain BCRC 22490 / CBS 7301 / JCM 7358 / NBRC 10748 / NRRL Y-17804)</name>
    <dbReference type="NCBI Taxonomy" id="698492"/>
    <lineage>
        <taxon>Eukaryota</taxon>
        <taxon>Fungi</taxon>
        <taxon>Dikarya</taxon>
        <taxon>Ascomycota</taxon>
        <taxon>Taphrinomycotina</taxon>
        <taxon>Taphrinomycotina incertae sedis</taxon>
        <taxon>Saitoella</taxon>
    </lineage>
</organism>
<feature type="compositionally biased region" description="Basic and acidic residues" evidence="1">
    <location>
        <begin position="135"/>
        <end position="144"/>
    </location>
</feature>
<feature type="region of interest" description="Disordered" evidence="1">
    <location>
        <begin position="935"/>
        <end position="997"/>
    </location>
</feature>
<reference evidence="2 3" key="2">
    <citation type="journal article" date="2014" name="J. Gen. Appl. Microbiol.">
        <title>The early diverging ascomycetous budding yeast Saitoella complicata has three histone deacetylases belonging to the Clr6, Hos2, and Rpd3 lineages.</title>
        <authorList>
            <person name="Nishida H."/>
            <person name="Matsumoto T."/>
            <person name="Kondo S."/>
            <person name="Hamamoto M."/>
            <person name="Yoshikawa H."/>
        </authorList>
    </citation>
    <scope>NUCLEOTIDE SEQUENCE [LARGE SCALE GENOMIC DNA]</scope>
    <source>
        <strain evidence="2 3">NRRL Y-17804</strain>
    </source>
</reference>
<feature type="compositionally biased region" description="Low complexity" evidence="1">
    <location>
        <begin position="950"/>
        <end position="966"/>
    </location>
</feature>
<dbReference type="EMBL" id="BACD03000020">
    <property type="protein sequence ID" value="GAO49201.1"/>
    <property type="molecule type" value="Genomic_DNA"/>
</dbReference>
<dbReference type="Proteomes" id="UP000033140">
    <property type="component" value="Unassembled WGS sequence"/>
</dbReference>
<gene>
    <name evidence="2" type="ORF">G7K_3359-t1</name>
</gene>
<proteinExistence type="predicted"/>
<feature type="compositionally biased region" description="Polar residues" evidence="1">
    <location>
        <begin position="1072"/>
        <end position="1084"/>
    </location>
</feature>
<feature type="compositionally biased region" description="Basic residues" evidence="1">
    <location>
        <begin position="1233"/>
        <end position="1243"/>
    </location>
</feature>
<accession>A0A0E9NHN0</accession>
<feature type="compositionally biased region" description="Polar residues" evidence="1">
    <location>
        <begin position="315"/>
        <end position="330"/>
    </location>
</feature>
<evidence type="ECO:0000313" key="3">
    <source>
        <dbReference type="Proteomes" id="UP000033140"/>
    </source>
</evidence>
<feature type="compositionally biased region" description="Pro residues" evidence="1">
    <location>
        <begin position="247"/>
        <end position="256"/>
    </location>
</feature>